<keyword evidence="7" id="KW-0539">Nucleus</keyword>
<dbReference type="GO" id="GO:0005634">
    <property type="term" value="C:nucleus"/>
    <property type="evidence" value="ECO:0007669"/>
    <property type="project" value="UniProtKB-SubCell"/>
</dbReference>
<evidence type="ECO:0000256" key="2">
    <source>
        <dbReference type="ARBA" id="ARBA00004496"/>
    </source>
</evidence>
<dbReference type="WBParaSite" id="ACOC_0000230701-mRNA-1">
    <property type="protein sequence ID" value="ACOC_0000230701-mRNA-1"/>
    <property type="gene ID" value="ACOC_0000230701"/>
</dbReference>
<protein>
    <submittedName>
        <fullName evidence="13">Importin N-terminal domain-containing protein</fullName>
    </submittedName>
</protein>
<proteinExistence type="predicted"/>
<dbReference type="Pfam" id="PF25780">
    <property type="entry name" value="TPR_IPO5"/>
    <property type="match status" value="1"/>
</dbReference>
<dbReference type="PROSITE" id="PS50077">
    <property type="entry name" value="HEAT_REPEAT"/>
    <property type="match status" value="1"/>
</dbReference>
<name>A0A158PEQ9_ANGCS</name>
<reference evidence="11 12" key="2">
    <citation type="submission" date="2018-11" db="EMBL/GenBank/DDBJ databases">
        <authorList>
            <consortium name="Pathogen Informatics"/>
        </authorList>
    </citation>
    <scope>NUCLEOTIDE SEQUENCE [LARGE SCALE GENOMIC DNA]</scope>
    <source>
        <strain evidence="11 12">Costa Rica</strain>
    </source>
</reference>
<dbReference type="Gene3D" id="1.25.10.10">
    <property type="entry name" value="Leucine-rich Repeat Variant"/>
    <property type="match status" value="1"/>
</dbReference>
<dbReference type="Proteomes" id="UP000267027">
    <property type="component" value="Unassembled WGS sequence"/>
</dbReference>
<evidence type="ECO:0000259" key="10">
    <source>
        <dbReference type="Pfam" id="PF25780"/>
    </source>
</evidence>
<dbReference type="InterPro" id="IPR057672">
    <property type="entry name" value="TPR_IPO4/5"/>
</dbReference>
<dbReference type="PANTHER" id="PTHR10527">
    <property type="entry name" value="IMPORTIN BETA"/>
    <property type="match status" value="1"/>
</dbReference>
<dbReference type="InterPro" id="IPR000357">
    <property type="entry name" value="HEAT"/>
</dbReference>
<dbReference type="InterPro" id="IPR021133">
    <property type="entry name" value="HEAT_type_2"/>
</dbReference>
<evidence type="ECO:0000313" key="12">
    <source>
        <dbReference type="Proteomes" id="UP000267027"/>
    </source>
</evidence>
<dbReference type="GO" id="GO:0006606">
    <property type="term" value="P:protein import into nucleus"/>
    <property type="evidence" value="ECO:0007669"/>
    <property type="project" value="InterPro"/>
</dbReference>
<dbReference type="SUPFAM" id="SSF48371">
    <property type="entry name" value="ARM repeat"/>
    <property type="match status" value="1"/>
</dbReference>
<dbReference type="OrthoDB" id="543373at2759"/>
<dbReference type="Pfam" id="PF13513">
    <property type="entry name" value="HEAT_EZ"/>
    <property type="match status" value="1"/>
</dbReference>
<evidence type="ECO:0000256" key="8">
    <source>
        <dbReference type="PROSITE-ProRule" id="PRU00103"/>
    </source>
</evidence>
<comment type="subcellular location">
    <subcellularLocation>
        <location evidence="2">Cytoplasm</location>
    </subcellularLocation>
    <subcellularLocation>
        <location evidence="1">Nucleus</location>
    </subcellularLocation>
</comment>
<keyword evidence="6" id="KW-0653">Protein transport</keyword>
<evidence type="ECO:0000313" key="11">
    <source>
        <dbReference type="EMBL" id="VDM53893.1"/>
    </source>
</evidence>
<keyword evidence="12" id="KW-1185">Reference proteome</keyword>
<dbReference type="OMA" id="PKRFVQE"/>
<evidence type="ECO:0000256" key="9">
    <source>
        <dbReference type="SAM" id="Coils"/>
    </source>
</evidence>
<evidence type="ECO:0000256" key="6">
    <source>
        <dbReference type="ARBA" id="ARBA00022927"/>
    </source>
</evidence>
<evidence type="ECO:0000256" key="7">
    <source>
        <dbReference type="ARBA" id="ARBA00023242"/>
    </source>
</evidence>
<keyword evidence="4" id="KW-0963">Cytoplasm</keyword>
<feature type="coiled-coil region" evidence="9">
    <location>
        <begin position="860"/>
        <end position="887"/>
    </location>
</feature>
<dbReference type="AlphaFoldDB" id="A0A158PEQ9"/>
<dbReference type="EMBL" id="UYYA01000443">
    <property type="protein sequence ID" value="VDM53893.1"/>
    <property type="molecule type" value="Genomic_DNA"/>
</dbReference>
<evidence type="ECO:0000313" key="13">
    <source>
        <dbReference type="WBParaSite" id="ACOC_0000230701-mRNA-1"/>
    </source>
</evidence>
<organism evidence="13">
    <name type="scientific">Angiostrongylus costaricensis</name>
    <name type="common">Nematode worm</name>
    <dbReference type="NCBI Taxonomy" id="334426"/>
    <lineage>
        <taxon>Eukaryota</taxon>
        <taxon>Metazoa</taxon>
        <taxon>Ecdysozoa</taxon>
        <taxon>Nematoda</taxon>
        <taxon>Chromadorea</taxon>
        <taxon>Rhabditida</taxon>
        <taxon>Rhabditina</taxon>
        <taxon>Rhabditomorpha</taxon>
        <taxon>Strongyloidea</taxon>
        <taxon>Metastrongylidae</taxon>
        <taxon>Angiostrongylus</taxon>
    </lineage>
</organism>
<feature type="domain" description="IPO4/5-like TPR repeats" evidence="10">
    <location>
        <begin position="141"/>
        <end position="301"/>
    </location>
</feature>
<dbReference type="InterPro" id="IPR011989">
    <property type="entry name" value="ARM-like"/>
</dbReference>
<evidence type="ECO:0000256" key="5">
    <source>
        <dbReference type="ARBA" id="ARBA00022737"/>
    </source>
</evidence>
<evidence type="ECO:0000256" key="3">
    <source>
        <dbReference type="ARBA" id="ARBA00022448"/>
    </source>
</evidence>
<sequence>MTDLIQAKEAKEGRVLARTFLGKLSRKCQTYSRTSLRTSTMDLQCFHQVILHMQSANNAERDEAEDVYNKMELAPKASLLFSLYCTADAPFEVPLQSRTMCLILLRRLLSNCWTKLWEDLGANQKSFTDQLINMVMTEPDGRLRRKLLAVVSEAARYTVDDETGKQKWVELIQFLEHCMSSDNVTEIEYIVILLESVPNIFGVDQDHYIPRIKESFSTLLKNERPEIRSSAFKAYVTFVIENEDDNHLVREMSSLMPLIVEVCRYACTHNHGDDSPLQCLCDLETAMPKLVNPYLSSFLEMCIECVLNVEKDEAYRHSATEVLATICERSTAVLKKRYSQSIFFICKFGVFCYSSTEGRFIESYVAQVSCPVYKTICAFVDSVLFSIFCAQEEWQERHVAVMGFSVIGEGCQRVMEPQIDQIVREILPFLDDKHPRVRYAACNALGQMSSDFAPALQKRCHELVWLLLVLIYRVVPALMATILDVSCDRVSAHAAAALINFCEDCPKQIISAYLPAIVNGLEQALGNAYGCLQSVGKKLRCEQIVTAIASVADAAQDLFVEFYDRLVPNLKYILLNSTADKYRILRGKTLESLSLIGVAVGKEKFHNDAIAIMDLMRDSMPSVATDHPEYSYLVCSWTRICKVWDFFVWFKVLGKEFSPYLPMIMGHVLQSAAYKPEVAVVEEDQYDKGDPAWSYHSVGDNKSFGIRTAGLDEKSDSCAMLVCYARDLEVMTPNNIIVEEFLPYVNDVAKLSIENLRFLFVDSVRCSAAETLPWLLKCVKGQGIEAMRQLWLEFFPAICSAVDTESELEVVERLMDSLAECVLQFRTGVGIYNFSCCHIFPFILLNNAFPKDFIVQGLTNEDIEKIVEVLAQQLKKHEIRRVDAEAEAAEEVDSYDFLSTTMWEKRVVFFPQDADPDDMREKLSEEAEMEGEMLARFSDLIHNMFETVGERFFDYIEPLVPEFLQLIDIRRAYPSRQYGVCYIDDCIEFAPKRCAKYQEQFVPLMLRCLTDDYPEVRQAAAYGFGVMGMVGGNEYLNTVTNALEPLAAMVSSPDARSTEESSGATDNGIAAVAKILKYSGANIDVAQVVPAFLSWLPTHEDVAETPHIYGYLADLIESNHPVVLGEDNCNLPRIVFIIVSAFNLEAFPPTEEGAAVGHRLRHILKVLHSNSAMFEAVVQAAQLDEKKRKTLHDLIS</sequence>
<keyword evidence="3" id="KW-0813">Transport</keyword>
<evidence type="ECO:0000256" key="1">
    <source>
        <dbReference type="ARBA" id="ARBA00004123"/>
    </source>
</evidence>
<dbReference type="Pfam" id="PF02985">
    <property type="entry name" value="HEAT"/>
    <property type="match status" value="1"/>
</dbReference>
<dbReference type="GO" id="GO:0005737">
    <property type="term" value="C:cytoplasm"/>
    <property type="evidence" value="ECO:0007669"/>
    <property type="project" value="UniProtKB-SubCell"/>
</dbReference>
<dbReference type="InterPro" id="IPR016024">
    <property type="entry name" value="ARM-type_fold"/>
</dbReference>
<evidence type="ECO:0000256" key="4">
    <source>
        <dbReference type="ARBA" id="ARBA00022490"/>
    </source>
</evidence>
<gene>
    <name evidence="11" type="ORF">ACOC_LOCUS2308</name>
</gene>
<keyword evidence="5" id="KW-0677">Repeat</keyword>
<keyword evidence="9" id="KW-0175">Coiled coil</keyword>
<feature type="repeat" description="HEAT" evidence="8">
    <location>
        <begin position="1001"/>
        <end position="1038"/>
    </location>
</feature>
<dbReference type="InterPro" id="IPR040122">
    <property type="entry name" value="Importin_beta"/>
</dbReference>
<accession>A0A158PEQ9</accession>
<reference evidence="13" key="1">
    <citation type="submission" date="2016-04" db="UniProtKB">
        <authorList>
            <consortium name="WormBaseParasite"/>
        </authorList>
    </citation>
    <scope>IDENTIFICATION</scope>
</reference>
<dbReference type="STRING" id="334426.A0A158PEQ9"/>